<dbReference type="EMBL" id="JACEIK010007937">
    <property type="protein sequence ID" value="MCE3050832.1"/>
    <property type="molecule type" value="Genomic_DNA"/>
</dbReference>
<dbReference type="Proteomes" id="UP000823775">
    <property type="component" value="Unassembled WGS sequence"/>
</dbReference>
<evidence type="ECO:0000313" key="1">
    <source>
        <dbReference type="EMBL" id="MCE3050832.1"/>
    </source>
</evidence>
<feature type="non-terminal residue" evidence="1">
    <location>
        <position position="1"/>
    </location>
</feature>
<keyword evidence="2" id="KW-1185">Reference proteome</keyword>
<name>A0ABS8WL83_DATST</name>
<proteinExistence type="predicted"/>
<organism evidence="1 2">
    <name type="scientific">Datura stramonium</name>
    <name type="common">Jimsonweed</name>
    <name type="synonym">Common thornapple</name>
    <dbReference type="NCBI Taxonomy" id="4076"/>
    <lineage>
        <taxon>Eukaryota</taxon>
        <taxon>Viridiplantae</taxon>
        <taxon>Streptophyta</taxon>
        <taxon>Embryophyta</taxon>
        <taxon>Tracheophyta</taxon>
        <taxon>Spermatophyta</taxon>
        <taxon>Magnoliopsida</taxon>
        <taxon>eudicotyledons</taxon>
        <taxon>Gunneridae</taxon>
        <taxon>Pentapetalae</taxon>
        <taxon>asterids</taxon>
        <taxon>lamiids</taxon>
        <taxon>Solanales</taxon>
        <taxon>Solanaceae</taxon>
        <taxon>Solanoideae</taxon>
        <taxon>Datureae</taxon>
        <taxon>Datura</taxon>
    </lineage>
</organism>
<comment type="caution">
    <text evidence="1">The sequence shown here is derived from an EMBL/GenBank/DDBJ whole genome shotgun (WGS) entry which is preliminary data.</text>
</comment>
<gene>
    <name evidence="1" type="ORF">HAX54_048264</name>
</gene>
<reference evidence="1 2" key="1">
    <citation type="journal article" date="2021" name="BMC Genomics">
        <title>Datura genome reveals duplications of psychoactive alkaloid biosynthetic genes and high mutation rate following tissue culture.</title>
        <authorList>
            <person name="Rajewski A."/>
            <person name="Carter-House D."/>
            <person name="Stajich J."/>
            <person name="Litt A."/>
        </authorList>
    </citation>
    <scope>NUCLEOTIDE SEQUENCE [LARGE SCALE GENOMIC DNA]</scope>
    <source>
        <strain evidence="1">AR-01</strain>
    </source>
</reference>
<evidence type="ECO:0000313" key="2">
    <source>
        <dbReference type="Proteomes" id="UP000823775"/>
    </source>
</evidence>
<accession>A0ABS8WL83</accession>
<feature type="non-terminal residue" evidence="1">
    <location>
        <position position="146"/>
    </location>
</feature>
<sequence>GPSHLRRRRKLGLHVHGWVFTFTKRERDWLGPSALHSQGRRTAHPVNCGKTLENFPTCGVTFIAQLMDLHPEGRFVLSTMEKVQRYGLLQNVSTAQSTRPILLAIRTARRHCRQSLTVFPQVLMVQIDSPSSRRTNVLLAVNFNFQ</sequence>
<protein>
    <submittedName>
        <fullName evidence="1">Uncharacterized protein</fullName>
    </submittedName>
</protein>